<evidence type="ECO:0000256" key="1">
    <source>
        <dbReference type="SAM" id="MobiDB-lite"/>
    </source>
</evidence>
<dbReference type="Pfam" id="PF00534">
    <property type="entry name" value="Glycos_transf_1"/>
    <property type="match status" value="1"/>
</dbReference>
<comment type="caution">
    <text evidence="4">The sequence shown here is derived from an EMBL/GenBank/DDBJ whole genome shotgun (WGS) entry which is preliminary data.</text>
</comment>
<organism evidence="4 5">
    <name type="scientific">Haladaptatus paucihalophilus DX253</name>
    <dbReference type="NCBI Taxonomy" id="797209"/>
    <lineage>
        <taxon>Archaea</taxon>
        <taxon>Methanobacteriati</taxon>
        <taxon>Methanobacteriota</taxon>
        <taxon>Stenosarchaea group</taxon>
        <taxon>Halobacteria</taxon>
        <taxon>Halobacteriales</taxon>
        <taxon>Haladaptataceae</taxon>
        <taxon>Haladaptatus</taxon>
    </lineage>
</organism>
<name>E7QWA9_HALPU</name>
<dbReference type="Gene3D" id="3.40.50.2000">
    <property type="entry name" value="Glycogen Phosphorylase B"/>
    <property type="match status" value="2"/>
</dbReference>
<accession>E7QWA9</accession>
<proteinExistence type="predicted"/>
<dbReference type="InterPro" id="IPR028098">
    <property type="entry name" value="Glyco_trans_4-like_N"/>
</dbReference>
<keyword evidence="4" id="KW-0808">Transferase</keyword>
<feature type="domain" description="Glycosyl transferase family 1" evidence="2">
    <location>
        <begin position="229"/>
        <end position="356"/>
    </location>
</feature>
<dbReference type="RefSeq" id="WP_007981267.1">
    <property type="nucleotide sequence ID" value="NZ_AEMG01000016.1"/>
</dbReference>
<evidence type="ECO:0000259" key="2">
    <source>
        <dbReference type="Pfam" id="PF00534"/>
    </source>
</evidence>
<dbReference type="PANTHER" id="PTHR45947">
    <property type="entry name" value="SULFOQUINOVOSYL TRANSFERASE SQD2"/>
    <property type="match status" value="1"/>
</dbReference>
<sequence>MSSDTRAQAVEPPDSGDVPRNHDLDALADKNLLIVSHSYNHFVKGQVDVLADYFSEVYVLVRYNRFADISRYLPVDYAKPFSKDAKINEEDKPDNVTVISTPLLYLPLDLHRRFLGDQHARKVKKLLDDVPVEFDVIHAHLTWTAGYVARVLQRDLGIPFVLTVHENHDLFMDQLESSNDKIDRTWAAADAIVRVNRQDQDTLRRFNDDVFYIPNGFSQDRLRRVPQADAKKKLGIADDTNLLFALGHLKERKGFHHLIDVMPEIIEREGDVVCAIGGHGGMRSELEEQIEELGLENDVRLLGYVSNDDLRYWMSACDAFVLPSYSESFGLVQLEAMACGSPVVSTINGGSEEVVTS</sequence>
<reference evidence="4 5" key="1">
    <citation type="journal article" date="2014" name="ISME J.">
        <title>Trehalose/2-sulfotrehalose biosynthesis and glycine-betaine uptake are widely spread mechanisms for osmoadaptation in the Halobacteriales.</title>
        <authorList>
            <person name="Youssef N.H."/>
            <person name="Savage-Ashlock K.N."/>
            <person name="McCully A.L."/>
            <person name="Luedtke B."/>
            <person name="Shaw E.I."/>
            <person name="Hoff W.D."/>
            <person name="Elshahed M.S."/>
        </authorList>
    </citation>
    <scope>NUCLEOTIDE SEQUENCE [LARGE SCALE GENOMIC DNA]</scope>
    <source>
        <strain evidence="4 5">DX253</strain>
    </source>
</reference>
<protein>
    <submittedName>
        <fullName evidence="4">Glycosyl transferase, group 1</fullName>
    </submittedName>
</protein>
<gene>
    <name evidence="4" type="ORF">ZOD2009_15486</name>
</gene>
<dbReference type="Proteomes" id="UP000003751">
    <property type="component" value="Unassembled WGS sequence"/>
</dbReference>
<dbReference type="GO" id="GO:0016757">
    <property type="term" value="F:glycosyltransferase activity"/>
    <property type="evidence" value="ECO:0007669"/>
    <property type="project" value="InterPro"/>
</dbReference>
<dbReference type="InterPro" id="IPR050194">
    <property type="entry name" value="Glycosyltransferase_grp1"/>
</dbReference>
<feature type="non-terminal residue" evidence="4">
    <location>
        <position position="357"/>
    </location>
</feature>
<dbReference type="PANTHER" id="PTHR45947:SF3">
    <property type="entry name" value="SULFOQUINOVOSYL TRANSFERASE SQD2"/>
    <property type="match status" value="1"/>
</dbReference>
<evidence type="ECO:0000313" key="4">
    <source>
        <dbReference type="EMBL" id="EFW91243.1"/>
    </source>
</evidence>
<dbReference type="SUPFAM" id="SSF53756">
    <property type="entry name" value="UDP-Glycosyltransferase/glycogen phosphorylase"/>
    <property type="match status" value="1"/>
</dbReference>
<feature type="domain" description="Glycosyltransferase subfamily 4-like N-terminal" evidence="3">
    <location>
        <begin position="91"/>
        <end position="220"/>
    </location>
</feature>
<dbReference type="Pfam" id="PF13439">
    <property type="entry name" value="Glyco_transf_4"/>
    <property type="match status" value="1"/>
</dbReference>
<dbReference type="AlphaFoldDB" id="E7QWA9"/>
<dbReference type="InterPro" id="IPR001296">
    <property type="entry name" value="Glyco_trans_1"/>
</dbReference>
<dbReference type="eggNOG" id="arCOG01420">
    <property type="taxonomic scope" value="Archaea"/>
</dbReference>
<evidence type="ECO:0000259" key="3">
    <source>
        <dbReference type="Pfam" id="PF13439"/>
    </source>
</evidence>
<dbReference type="STRING" id="797209.GCA_000376445_04412"/>
<feature type="region of interest" description="Disordered" evidence="1">
    <location>
        <begin position="1"/>
        <end position="21"/>
    </location>
</feature>
<dbReference type="EMBL" id="AEMG01000016">
    <property type="protein sequence ID" value="EFW91243.1"/>
    <property type="molecule type" value="Genomic_DNA"/>
</dbReference>
<evidence type="ECO:0000313" key="5">
    <source>
        <dbReference type="Proteomes" id="UP000003751"/>
    </source>
</evidence>